<sequence>MEYRVDDRSLTPDGFLAFVDQIWPGDYDAEKTRTALARTLNITARDGGQLVGCLRILTDGCFFGTITELLVLPAYQRRGIGSRLLQLAGTHTPTLLYFGAQPGAEAFYEKNGCRRSLPSFTLGPQAPGMP</sequence>
<dbReference type="Gene3D" id="3.40.630.30">
    <property type="match status" value="1"/>
</dbReference>
<evidence type="ECO:0000313" key="3">
    <source>
        <dbReference type="Proteomes" id="UP000719500"/>
    </source>
</evidence>
<evidence type="ECO:0000259" key="1">
    <source>
        <dbReference type="PROSITE" id="PS51186"/>
    </source>
</evidence>
<dbReference type="CDD" id="cd04301">
    <property type="entry name" value="NAT_SF"/>
    <property type="match status" value="1"/>
</dbReference>
<dbReference type="SUPFAM" id="SSF55729">
    <property type="entry name" value="Acyl-CoA N-acyltransferases (Nat)"/>
    <property type="match status" value="1"/>
</dbReference>
<dbReference type="RefSeq" id="WP_204804729.1">
    <property type="nucleotide sequence ID" value="NZ_JACSNX010000015.1"/>
</dbReference>
<reference evidence="2 3" key="1">
    <citation type="journal article" date="2021" name="Sci. Rep.">
        <title>The distribution of antibiotic resistance genes in chicken gut microbiota commensals.</title>
        <authorList>
            <person name="Juricova H."/>
            <person name="Matiasovicova J."/>
            <person name="Kubasova T."/>
            <person name="Cejkova D."/>
            <person name="Rychlik I."/>
        </authorList>
    </citation>
    <scope>NUCLEOTIDE SEQUENCE [LARGE SCALE GENOMIC DNA]</scope>
    <source>
        <strain evidence="2 3">An411</strain>
    </source>
</reference>
<dbReference type="Proteomes" id="UP000719500">
    <property type="component" value="Unassembled WGS sequence"/>
</dbReference>
<gene>
    <name evidence="2" type="ORF">H9X91_09885</name>
</gene>
<dbReference type="InterPro" id="IPR000182">
    <property type="entry name" value="GNAT_dom"/>
</dbReference>
<proteinExistence type="predicted"/>
<dbReference type="PROSITE" id="PS51186">
    <property type="entry name" value="GNAT"/>
    <property type="match status" value="1"/>
</dbReference>
<feature type="domain" description="N-acetyltransferase" evidence="1">
    <location>
        <begin position="1"/>
        <end position="130"/>
    </location>
</feature>
<dbReference type="Pfam" id="PF13508">
    <property type="entry name" value="Acetyltransf_7"/>
    <property type="match status" value="1"/>
</dbReference>
<organism evidence="2 3">
    <name type="scientific">Oscillibacter valericigenes</name>
    <dbReference type="NCBI Taxonomy" id="351091"/>
    <lineage>
        <taxon>Bacteria</taxon>
        <taxon>Bacillati</taxon>
        <taxon>Bacillota</taxon>
        <taxon>Clostridia</taxon>
        <taxon>Eubacteriales</taxon>
        <taxon>Oscillospiraceae</taxon>
        <taxon>Oscillibacter</taxon>
    </lineage>
</organism>
<dbReference type="InterPro" id="IPR016181">
    <property type="entry name" value="Acyl_CoA_acyltransferase"/>
</dbReference>
<keyword evidence="3" id="KW-1185">Reference proteome</keyword>
<protein>
    <submittedName>
        <fullName evidence="2">GNAT family N-acetyltransferase</fullName>
    </submittedName>
</protein>
<evidence type="ECO:0000313" key="2">
    <source>
        <dbReference type="EMBL" id="MBM6851744.1"/>
    </source>
</evidence>
<accession>A0ABS2FVS0</accession>
<comment type="caution">
    <text evidence="2">The sequence shown here is derived from an EMBL/GenBank/DDBJ whole genome shotgun (WGS) entry which is preliminary data.</text>
</comment>
<name>A0ABS2FVS0_9FIRM</name>
<dbReference type="EMBL" id="JACSNX010000015">
    <property type="protein sequence ID" value="MBM6851744.1"/>
    <property type="molecule type" value="Genomic_DNA"/>
</dbReference>